<dbReference type="InterPro" id="IPR023299">
    <property type="entry name" value="ATPase_P-typ_cyto_dom_N"/>
</dbReference>
<dbReference type="RefSeq" id="WP_236726581.1">
    <property type="nucleotide sequence ID" value="NZ_AUZH01000013.1"/>
</dbReference>
<evidence type="ECO:0000256" key="4">
    <source>
        <dbReference type="ARBA" id="ARBA00022989"/>
    </source>
</evidence>
<dbReference type="SUPFAM" id="SSF81665">
    <property type="entry name" value="Calcium ATPase, transmembrane domain M"/>
    <property type="match status" value="1"/>
</dbReference>
<sequence>MKSIESLARVDILCVDKTGTITANKMTVTDLILPEHVTQKDLAANQEILSKYINTIPDSNITMLALREYFTSKETFKNAETTPFSSKVKYSQIKTENATYRLGAPDILLSQEKLAINQAKLTQYASDGKRILALVEMTKDNAVPLLFVAIRNDIRANAKEIFSFFNENDVAIKVISGDNPITVSKIANQAGILDSENYIDASTLKTKEDIEKAALSHTIFGRVTPEQKKNLVLAFKKNKYKVAMTGDGVNDILAMKEADCSIAMGSGSEAARQAAQVVLLDSDFSRMKDIVSQGRQIINNITRSATLFLYKNIFSMLLAIFSIITIFTYPLAPTQVSLISMFNIGVPAFLLSLETNTAKKNQNFLKETILTALPASLTSFSAIACLVVFGQLFDIPQNDIGVASTYLLAVVGFLILRNVSRPLNKYKISIFITCFAGFIICSLIPSLRSLFMLNEFSNESMVLCLIFALAEVTVMRTLTFLFENVPNYLSKCRSAIQKLFAD</sequence>
<evidence type="ECO:0000313" key="7">
    <source>
        <dbReference type="EMBL" id="KFN88250.1"/>
    </source>
</evidence>
<dbReference type="GO" id="GO:0016887">
    <property type="term" value="F:ATP hydrolysis activity"/>
    <property type="evidence" value="ECO:0007669"/>
    <property type="project" value="InterPro"/>
</dbReference>
<evidence type="ECO:0000313" key="8">
    <source>
        <dbReference type="Proteomes" id="UP000029382"/>
    </source>
</evidence>
<dbReference type="GO" id="GO:0005524">
    <property type="term" value="F:ATP binding"/>
    <property type="evidence" value="ECO:0007669"/>
    <property type="project" value="InterPro"/>
</dbReference>
<dbReference type="EMBL" id="AUZH01000013">
    <property type="protein sequence ID" value="KFN88250.1"/>
    <property type="molecule type" value="Genomic_DNA"/>
</dbReference>
<dbReference type="SUPFAM" id="SSF81660">
    <property type="entry name" value="Metal cation-transporting ATPase, ATP-binding domain N"/>
    <property type="match status" value="1"/>
</dbReference>
<proteinExistence type="predicted"/>
<evidence type="ECO:0000256" key="1">
    <source>
        <dbReference type="ARBA" id="ARBA00004141"/>
    </source>
</evidence>
<dbReference type="InterPro" id="IPR018303">
    <property type="entry name" value="ATPase_P-typ_P_site"/>
</dbReference>
<feature type="transmembrane region" description="Helical" evidence="6">
    <location>
        <begin position="369"/>
        <end position="393"/>
    </location>
</feature>
<keyword evidence="4 6" id="KW-1133">Transmembrane helix</keyword>
<dbReference type="InterPro" id="IPR036412">
    <property type="entry name" value="HAD-like_sf"/>
</dbReference>
<dbReference type="SUPFAM" id="SSF56784">
    <property type="entry name" value="HAD-like"/>
    <property type="match status" value="1"/>
</dbReference>
<dbReference type="InterPro" id="IPR001757">
    <property type="entry name" value="P_typ_ATPase"/>
</dbReference>
<feature type="transmembrane region" description="Helical" evidence="6">
    <location>
        <begin position="460"/>
        <end position="482"/>
    </location>
</feature>
<keyword evidence="3" id="KW-1278">Translocase</keyword>
<feature type="transmembrane region" description="Helical" evidence="6">
    <location>
        <begin position="313"/>
        <end position="332"/>
    </location>
</feature>
<dbReference type="PROSITE" id="PS00154">
    <property type="entry name" value="ATPASE_E1_E2"/>
    <property type="match status" value="1"/>
</dbReference>
<feature type="transmembrane region" description="Helical" evidence="6">
    <location>
        <begin position="428"/>
        <end position="448"/>
    </location>
</feature>
<gene>
    <name evidence="7" type="ORF">H702_04010</name>
</gene>
<accession>A0A091BUX6</accession>
<keyword evidence="5 6" id="KW-0472">Membrane</keyword>
<dbReference type="Gene3D" id="3.40.1110.10">
    <property type="entry name" value="Calcium-transporting ATPase, cytoplasmic domain N"/>
    <property type="match status" value="1"/>
</dbReference>
<dbReference type="SFLD" id="SFLDF00027">
    <property type="entry name" value="p-type_atpase"/>
    <property type="match status" value="1"/>
</dbReference>
<evidence type="ECO:0000256" key="2">
    <source>
        <dbReference type="ARBA" id="ARBA00022692"/>
    </source>
</evidence>
<protein>
    <recommendedName>
        <fullName evidence="9">ATPase P</fullName>
    </recommendedName>
</protein>
<dbReference type="SFLD" id="SFLDG00002">
    <property type="entry name" value="C1.7:_P-type_atpase_like"/>
    <property type="match status" value="1"/>
</dbReference>
<dbReference type="NCBIfam" id="TIGR01494">
    <property type="entry name" value="ATPase_P-type"/>
    <property type="match status" value="2"/>
</dbReference>
<reference evidence="7 8" key="1">
    <citation type="journal article" date="2014" name="Genome Announc.">
        <title>Draft Genome Sequences of Streptococcus bovis Strains ATCC 33317 and JB1.</title>
        <authorList>
            <person name="Benahmed F.H."/>
            <person name="Gopinath G.R."/>
            <person name="Harbottle H."/>
            <person name="Cotta M.A."/>
            <person name="Luo Y."/>
            <person name="Henderson C."/>
            <person name="Teri P."/>
            <person name="Soppet D."/>
            <person name="Rasmussen M."/>
            <person name="Whitehead T.R."/>
            <person name="Davidson M."/>
        </authorList>
    </citation>
    <scope>NUCLEOTIDE SEQUENCE [LARGE SCALE GENOMIC DNA]</scope>
    <source>
        <strain evidence="7 8">JB1</strain>
    </source>
</reference>
<comment type="subcellular location">
    <subcellularLocation>
        <location evidence="1">Membrane</location>
        <topology evidence="1">Multi-pass membrane protein</topology>
    </subcellularLocation>
</comment>
<dbReference type="PRINTS" id="PR00120">
    <property type="entry name" value="HATPASE"/>
</dbReference>
<keyword evidence="2 6" id="KW-0812">Transmembrane</keyword>
<comment type="caution">
    <text evidence="7">The sequence shown here is derived from an EMBL/GenBank/DDBJ whole genome shotgun (WGS) entry which is preliminary data.</text>
</comment>
<evidence type="ECO:0000256" key="5">
    <source>
        <dbReference type="ARBA" id="ARBA00023136"/>
    </source>
</evidence>
<dbReference type="PRINTS" id="PR00119">
    <property type="entry name" value="CATATPASE"/>
</dbReference>
<feature type="transmembrane region" description="Helical" evidence="6">
    <location>
        <begin position="338"/>
        <end position="357"/>
    </location>
</feature>
<dbReference type="InterPro" id="IPR023214">
    <property type="entry name" value="HAD_sf"/>
</dbReference>
<dbReference type="InterPro" id="IPR023298">
    <property type="entry name" value="ATPase_P-typ_TM_dom_sf"/>
</dbReference>
<dbReference type="Pfam" id="PF00702">
    <property type="entry name" value="Hydrolase"/>
    <property type="match status" value="1"/>
</dbReference>
<dbReference type="PANTHER" id="PTHR42861">
    <property type="entry name" value="CALCIUM-TRANSPORTING ATPASE"/>
    <property type="match status" value="1"/>
</dbReference>
<dbReference type="Gene3D" id="1.20.1110.10">
    <property type="entry name" value="Calcium-transporting ATPase, transmembrane domain"/>
    <property type="match status" value="1"/>
</dbReference>
<dbReference type="GO" id="GO:0016020">
    <property type="term" value="C:membrane"/>
    <property type="evidence" value="ECO:0007669"/>
    <property type="project" value="UniProtKB-SubCell"/>
</dbReference>
<organism evidence="7 8">
    <name type="scientific">Streptococcus equinus JB1</name>
    <dbReference type="NCBI Taxonomy" id="1294274"/>
    <lineage>
        <taxon>Bacteria</taxon>
        <taxon>Bacillati</taxon>
        <taxon>Bacillota</taxon>
        <taxon>Bacilli</taxon>
        <taxon>Lactobacillales</taxon>
        <taxon>Streptococcaceae</taxon>
        <taxon>Streptococcus</taxon>
    </lineage>
</organism>
<dbReference type="Proteomes" id="UP000029382">
    <property type="component" value="Unassembled WGS sequence"/>
</dbReference>
<dbReference type="SFLD" id="SFLDS00003">
    <property type="entry name" value="Haloacid_Dehalogenase"/>
    <property type="match status" value="1"/>
</dbReference>
<name>A0A091BUX6_STREI</name>
<dbReference type="InterPro" id="IPR044492">
    <property type="entry name" value="P_typ_ATPase_HD_dom"/>
</dbReference>
<evidence type="ECO:0008006" key="9">
    <source>
        <dbReference type="Google" id="ProtNLM"/>
    </source>
</evidence>
<feature type="transmembrane region" description="Helical" evidence="6">
    <location>
        <begin position="399"/>
        <end position="416"/>
    </location>
</feature>
<evidence type="ECO:0000256" key="6">
    <source>
        <dbReference type="SAM" id="Phobius"/>
    </source>
</evidence>
<dbReference type="AlphaFoldDB" id="A0A091BUX6"/>
<evidence type="ECO:0000256" key="3">
    <source>
        <dbReference type="ARBA" id="ARBA00022967"/>
    </source>
</evidence>
<dbReference type="Gene3D" id="3.40.50.1000">
    <property type="entry name" value="HAD superfamily/HAD-like"/>
    <property type="match status" value="1"/>
</dbReference>